<dbReference type="InterPro" id="IPR036397">
    <property type="entry name" value="RNaseH_sf"/>
</dbReference>
<evidence type="ECO:0000313" key="3">
    <source>
        <dbReference type="Proteomes" id="UP000014500"/>
    </source>
</evidence>
<dbReference type="GO" id="GO:0003676">
    <property type="term" value="F:nucleic acid binding"/>
    <property type="evidence" value="ECO:0007669"/>
    <property type="project" value="InterPro"/>
</dbReference>
<dbReference type="PANTHER" id="PTHR33939">
    <property type="entry name" value="PROTEIN CBG22215"/>
    <property type="match status" value="1"/>
</dbReference>
<dbReference type="EnsemblMetazoa" id="SMAR001703-RA">
    <property type="protein sequence ID" value="SMAR001703-PA"/>
    <property type="gene ID" value="SMAR001703"/>
</dbReference>
<dbReference type="eggNOG" id="ENOG502RZ9T">
    <property type="taxonomic scope" value="Eukaryota"/>
</dbReference>
<dbReference type="OMA" id="YLDITWI"/>
<dbReference type="InterPro" id="IPR038717">
    <property type="entry name" value="Tc1-like_DDE_dom"/>
</dbReference>
<dbReference type="AlphaFoldDB" id="T1IL83"/>
<protein>
    <recommendedName>
        <fullName evidence="1">Tc1-like transposase DDE domain-containing protein</fullName>
    </recommendedName>
</protein>
<reference evidence="2" key="2">
    <citation type="submission" date="2015-02" db="UniProtKB">
        <authorList>
            <consortium name="EnsemblMetazoa"/>
        </authorList>
    </citation>
    <scope>IDENTIFICATION</scope>
</reference>
<accession>T1IL83</accession>
<dbReference type="Proteomes" id="UP000014500">
    <property type="component" value="Unassembled WGS sequence"/>
</dbReference>
<sequence length="202" mass="23756">MLKKSDDKSCRAHYLRKIKKFRSEGRNIIFLDETWIFLGHGQRLIIVHAGSRKGFVTGALLFFISKKTGDDRQDMDGKAFEKWFEETLLPLLEENSVVVMDNAPYHSVQADNVPQRNWSKGEMQKWLRQNSVHFDIQMIKSKLWSLIKDIKSRFQKFKVDEIALKAGHEVLRLPPRHCILNPIEMAWSQVKDFVTKKMRQLN</sequence>
<dbReference type="Pfam" id="PF13358">
    <property type="entry name" value="DDE_3"/>
    <property type="match status" value="1"/>
</dbReference>
<dbReference type="PhylomeDB" id="T1IL83"/>
<organism evidence="2 3">
    <name type="scientific">Strigamia maritima</name>
    <name type="common">European centipede</name>
    <name type="synonym">Geophilus maritimus</name>
    <dbReference type="NCBI Taxonomy" id="126957"/>
    <lineage>
        <taxon>Eukaryota</taxon>
        <taxon>Metazoa</taxon>
        <taxon>Ecdysozoa</taxon>
        <taxon>Arthropoda</taxon>
        <taxon>Myriapoda</taxon>
        <taxon>Chilopoda</taxon>
        <taxon>Pleurostigmophora</taxon>
        <taxon>Geophilomorpha</taxon>
        <taxon>Linotaeniidae</taxon>
        <taxon>Strigamia</taxon>
    </lineage>
</organism>
<dbReference type="PANTHER" id="PTHR33939:SF1">
    <property type="entry name" value="DUF4371 DOMAIN-CONTAINING PROTEIN"/>
    <property type="match status" value="1"/>
</dbReference>
<reference evidence="3" key="1">
    <citation type="submission" date="2011-05" db="EMBL/GenBank/DDBJ databases">
        <authorList>
            <person name="Richards S.R."/>
            <person name="Qu J."/>
            <person name="Jiang H."/>
            <person name="Jhangiani S.N."/>
            <person name="Agravi P."/>
            <person name="Goodspeed R."/>
            <person name="Gross S."/>
            <person name="Mandapat C."/>
            <person name="Jackson L."/>
            <person name="Mathew T."/>
            <person name="Pu L."/>
            <person name="Thornton R."/>
            <person name="Saada N."/>
            <person name="Wilczek-Boney K.B."/>
            <person name="Lee S."/>
            <person name="Kovar C."/>
            <person name="Wu Y."/>
            <person name="Scherer S.E."/>
            <person name="Worley K.C."/>
            <person name="Muzny D.M."/>
            <person name="Gibbs R."/>
        </authorList>
    </citation>
    <scope>NUCLEOTIDE SEQUENCE</scope>
    <source>
        <strain evidence="3">Brora</strain>
    </source>
</reference>
<keyword evidence="3" id="KW-1185">Reference proteome</keyword>
<dbReference type="HOGENOM" id="CLU_028057_2_1_1"/>
<evidence type="ECO:0000259" key="1">
    <source>
        <dbReference type="Pfam" id="PF13358"/>
    </source>
</evidence>
<name>T1IL83_STRMM</name>
<dbReference type="EMBL" id="JH430744">
    <property type="status" value="NOT_ANNOTATED_CDS"/>
    <property type="molecule type" value="Genomic_DNA"/>
</dbReference>
<dbReference type="Gene3D" id="3.30.420.10">
    <property type="entry name" value="Ribonuclease H-like superfamily/Ribonuclease H"/>
    <property type="match status" value="1"/>
</dbReference>
<proteinExistence type="predicted"/>
<feature type="domain" description="Tc1-like transposase DDE" evidence="1">
    <location>
        <begin position="73"/>
        <end position="196"/>
    </location>
</feature>
<evidence type="ECO:0000313" key="2">
    <source>
        <dbReference type="EnsemblMetazoa" id="SMAR001703-PA"/>
    </source>
</evidence>